<evidence type="ECO:0000313" key="3">
    <source>
        <dbReference type="EMBL" id="MED6206542.1"/>
    </source>
</evidence>
<gene>
    <name evidence="3" type="ORF">PIB30_027894</name>
</gene>
<dbReference type="InterPro" id="IPR011990">
    <property type="entry name" value="TPR-like_helical_dom_sf"/>
</dbReference>
<dbReference type="Gene3D" id="1.25.40.10">
    <property type="entry name" value="Tetratricopeptide repeat domain"/>
    <property type="match status" value="2"/>
</dbReference>
<feature type="repeat" description="PPR" evidence="2">
    <location>
        <begin position="154"/>
        <end position="188"/>
    </location>
</feature>
<evidence type="ECO:0000256" key="2">
    <source>
        <dbReference type="PROSITE-ProRule" id="PRU00708"/>
    </source>
</evidence>
<dbReference type="PROSITE" id="PS51375">
    <property type="entry name" value="PPR"/>
    <property type="match status" value="1"/>
</dbReference>
<keyword evidence="1" id="KW-0677">Repeat</keyword>
<proteinExistence type="predicted"/>
<dbReference type="PANTHER" id="PTHR47926">
    <property type="entry name" value="PENTATRICOPEPTIDE REPEAT-CONTAINING PROTEIN"/>
    <property type="match status" value="1"/>
</dbReference>
<comment type="caution">
    <text evidence="3">The sequence shown here is derived from an EMBL/GenBank/DDBJ whole genome shotgun (WGS) entry which is preliminary data.</text>
</comment>
<dbReference type="Pfam" id="PF13812">
    <property type="entry name" value="PPR_3"/>
    <property type="match status" value="1"/>
</dbReference>
<evidence type="ECO:0008006" key="5">
    <source>
        <dbReference type="Google" id="ProtNLM"/>
    </source>
</evidence>
<dbReference type="Proteomes" id="UP001341840">
    <property type="component" value="Unassembled WGS sequence"/>
</dbReference>
<keyword evidence="4" id="KW-1185">Reference proteome</keyword>
<organism evidence="3 4">
    <name type="scientific">Stylosanthes scabra</name>
    <dbReference type="NCBI Taxonomy" id="79078"/>
    <lineage>
        <taxon>Eukaryota</taxon>
        <taxon>Viridiplantae</taxon>
        <taxon>Streptophyta</taxon>
        <taxon>Embryophyta</taxon>
        <taxon>Tracheophyta</taxon>
        <taxon>Spermatophyta</taxon>
        <taxon>Magnoliopsida</taxon>
        <taxon>eudicotyledons</taxon>
        <taxon>Gunneridae</taxon>
        <taxon>Pentapetalae</taxon>
        <taxon>rosids</taxon>
        <taxon>fabids</taxon>
        <taxon>Fabales</taxon>
        <taxon>Fabaceae</taxon>
        <taxon>Papilionoideae</taxon>
        <taxon>50 kb inversion clade</taxon>
        <taxon>dalbergioids sensu lato</taxon>
        <taxon>Dalbergieae</taxon>
        <taxon>Pterocarpus clade</taxon>
        <taxon>Stylosanthes</taxon>
    </lineage>
</organism>
<accession>A0ABU6Y9H3</accession>
<name>A0ABU6Y9H3_9FABA</name>
<sequence>MGTRTAQFLVRDLENRFVPAVRNYARISEVKKVHAHVMKFSLSQSNFVITKMLDCCDKFSDVNYATLLFEQLMKPNVFSYNAIIRALTHNQEHYLAIRVFKRILMREEWFSDEVPIFPNEFTFPIVIKSCSELLWHCLGEEIHGQVWKFGLKSNSVTENALIDMYTKFGDLRNAHKVFEEMTEPDAVSWNGLIFGMLGWGRWRVQRCCLMKCLVEQLFLG</sequence>
<reference evidence="3 4" key="1">
    <citation type="journal article" date="2023" name="Plants (Basel)">
        <title>Bridging the Gap: Combining Genomics and Transcriptomics Approaches to Understand Stylosanthes scabra, an Orphan Legume from the Brazilian Caatinga.</title>
        <authorList>
            <person name="Ferreira-Neto J.R.C."/>
            <person name="da Silva M.D."/>
            <person name="Binneck E."/>
            <person name="de Melo N.F."/>
            <person name="da Silva R.H."/>
            <person name="de Melo A.L.T.M."/>
            <person name="Pandolfi V."/>
            <person name="Bustamante F.O."/>
            <person name="Brasileiro-Vidal A.C."/>
            <person name="Benko-Iseppon A.M."/>
        </authorList>
    </citation>
    <scope>NUCLEOTIDE SEQUENCE [LARGE SCALE GENOMIC DNA]</scope>
    <source>
        <tissue evidence="3">Leaves</tissue>
    </source>
</reference>
<dbReference type="InterPro" id="IPR002885">
    <property type="entry name" value="PPR_rpt"/>
</dbReference>
<dbReference type="EMBL" id="JASCZI010241764">
    <property type="protein sequence ID" value="MED6206542.1"/>
    <property type="molecule type" value="Genomic_DNA"/>
</dbReference>
<evidence type="ECO:0000313" key="4">
    <source>
        <dbReference type="Proteomes" id="UP001341840"/>
    </source>
</evidence>
<evidence type="ECO:0000256" key="1">
    <source>
        <dbReference type="ARBA" id="ARBA00022737"/>
    </source>
</evidence>
<protein>
    <recommendedName>
        <fullName evidence="5">Pentatricopeptide repeat-containing protein</fullName>
    </recommendedName>
</protein>
<dbReference type="Pfam" id="PF01535">
    <property type="entry name" value="PPR"/>
    <property type="match status" value="1"/>
</dbReference>
<dbReference type="InterPro" id="IPR046960">
    <property type="entry name" value="PPR_At4g14850-like_plant"/>
</dbReference>